<dbReference type="EMBL" id="AVBG01000006">
    <property type="protein sequence ID" value="KGP91467.1"/>
    <property type="molecule type" value="Genomic_DNA"/>
</dbReference>
<dbReference type="GO" id="GO:0071713">
    <property type="term" value="F:para-aminobenzoyl-glutamate hydrolase activity"/>
    <property type="evidence" value="ECO:0007669"/>
    <property type="project" value="TreeGrafter"/>
</dbReference>
<evidence type="ECO:0000256" key="1">
    <source>
        <dbReference type="PIRSR" id="PIRSR005962-1"/>
    </source>
</evidence>
<keyword evidence="1" id="KW-0479">Metal-binding</keyword>
<protein>
    <submittedName>
        <fullName evidence="3">Peptidase M20</fullName>
    </submittedName>
</protein>
<proteinExistence type="predicted"/>
<dbReference type="PIRSF" id="PIRSF005962">
    <property type="entry name" value="Pept_M20D_amidohydro"/>
    <property type="match status" value="1"/>
</dbReference>
<dbReference type="PANTHER" id="PTHR30575">
    <property type="entry name" value="PEPTIDASE M20"/>
    <property type="match status" value="1"/>
</dbReference>
<dbReference type="InterPro" id="IPR017439">
    <property type="entry name" value="Amidohydrolase"/>
</dbReference>
<accession>A0A0A2UT48</accession>
<keyword evidence="4" id="KW-1185">Reference proteome</keyword>
<dbReference type="Pfam" id="PF01546">
    <property type="entry name" value="Peptidase_M20"/>
    <property type="match status" value="1"/>
</dbReference>
<dbReference type="SUPFAM" id="SSF53187">
    <property type="entry name" value="Zn-dependent exopeptidases"/>
    <property type="match status" value="1"/>
</dbReference>
<dbReference type="eggNOG" id="COG1473">
    <property type="taxonomic scope" value="Bacteria"/>
</dbReference>
<dbReference type="RefSeq" id="WP_036783180.1">
    <property type="nucleotide sequence ID" value="NZ_AVBG01000006.1"/>
</dbReference>
<dbReference type="Pfam" id="PF07687">
    <property type="entry name" value="M20_dimer"/>
    <property type="match status" value="1"/>
</dbReference>
<dbReference type="GO" id="GO:0046657">
    <property type="term" value="P:folic acid catabolic process"/>
    <property type="evidence" value="ECO:0007669"/>
    <property type="project" value="TreeGrafter"/>
</dbReference>
<dbReference type="InterPro" id="IPR011650">
    <property type="entry name" value="Peptidase_M20_dimer"/>
</dbReference>
<feature type="binding site" evidence="1">
    <location>
        <position position="145"/>
    </location>
    <ligand>
        <name>Mn(2+)</name>
        <dbReference type="ChEBI" id="CHEBI:29035"/>
        <label>2</label>
    </ligand>
</feature>
<dbReference type="Proteomes" id="UP000030153">
    <property type="component" value="Unassembled WGS sequence"/>
</dbReference>
<dbReference type="GO" id="GO:0046872">
    <property type="term" value="F:metal ion binding"/>
    <property type="evidence" value="ECO:0007669"/>
    <property type="project" value="UniProtKB-KW"/>
</dbReference>
<dbReference type="GO" id="GO:0016805">
    <property type="term" value="F:dipeptidase activity"/>
    <property type="evidence" value="ECO:0007669"/>
    <property type="project" value="TreeGrafter"/>
</dbReference>
<dbReference type="SUPFAM" id="SSF55031">
    <property type="entry name" value="Bacterial exopeptidase dimerisation domain"/>
    <property type="match status" value="1"/>
</dbReference>
<reference evidence="3 4" key="1">
    <citation type="submission" date="2013-08" db="EMBL/GenBank/DDBJ databases">
        <title>Genome of Pontibacillus chungwhensis.</title>
        <authorList>
            <person name="Wang Q."/>
            <person name="Wang G."/>
        </authorList>
    </citation>
    <scope>NUCLEOTIDE SEQUENCE [LARGE SCALE GENOMIC DNA]</scope>
    <source>
        <strain evidence="3 4">BH030062</strain>
    </source>
</reference>
<keyword evidence="1" id="KW-0464">Manganese</keyword>
<feature type="binding site" evidence="1">
    <location>
        <position position="179"/>
    </location>
    <ligand>
        <name>Mn(2+)</name>
        <dbReference type="ChEBI" id="CHEBI:29035"/>
        <label>2</label>
    </ligand>
</feature>
<comment type="cofactor">
    <cofactor evidence="1">
        <name>Mn(2+)</name>
        <dbReference type="ChEBI" id="CHEBI:29035"/>
    </cofactor>
    <text evidence="1">The Mn(2+) ion enhances activity.</text>
</comment>
<dbReference type="Gene3D" id="3.40.630.10">
    <property type="entry name" value="Zn peptidases"/>
    <property type="match status" value="2"/>
</dbReference>
<evidence type="ECO:0000259" key="2">
    <source>
        <dbReference type="Pfam" id="PF07687"/>
    </source>
</evidence>
<dbReference type="AlphaFoldDB" id="A0A0A2UT48"/>
<evidence type="ECO:0000313" key="4">
    <source>
        <dbReference type="Proteomes" id="UP000030153"/>
    </source>
</evidence>
<name>A0A0A2UT48_9BACI</name>
<evidence type="ECO:0000313" key="3">
    <source>
        <dbReference type="EMBL" id="KGP91467.1"/>
    </source>
</evidence>
<dbReference type="GO" id="GO:0005737">
    <property type="term" value="C:cytoplasm"/>
    <property type="evidence" value="ECO:0007669"/>
    <property type="project" value="TreeGrafter"/>
</dbReference>
<sequence>MNDESLTTTLKKWRRTLHQHPELGFLEYRTTFTIGKELEALGFTLHIGQQALRSESRKGVPPTQELEKHEAEALEWGVEPTWMELMKGGHTGIVATWDTGKPGKHSAFRFDIDALPIQETHDSAHIPFKEGFHSKVDGAMHACGHDGHTAIGIALAHFIREHRESLSGAFTLLFQPAEEGGRGAKAMTDKKGWLQHVDEFYTGHIGIHSLPVGTIAASVEGFLASSKLNVTYKGRSAHAGMNPEEGKNALLAAATASTQLYTIPRHSAGASRINVGKLQAGAGRNVIADRGYLELETRGETAAIQDFVHTEATRIIKSVGDLYDVSTEIEEVGETSSFECSQEAVDAVQARCIGSAAIQEILPVAGVSGSEDASFMVNEVQQHGGVATYMLFGTPLAFGHHHPSFDFDEEVLPVALETYINIVKGGHTCAGLVK</sequence>
<feature type="binding site" evidence="1">
    <location>
        <position position="204"/>
    </location>
    <ligand>
        <name>Mn(2+)</name>
        <dbReference type="ChEBI" id="CHEBI:29035"/>
        <label>2</label>
    </ligand>
</feature>
<organism evidence="3 4">
    <name type="scientific">Pontibacillus chungwhensis BH030062</name>
    <dbReference type="NCBI Taxonomy" id="1385513"/>
    <lineage>
        <taxon>Bacteria</taxon>
        <taxon>Bacillati</taxon>
        <taxon>Bacillota</taxon>
        <taxon>Bacilli</taxon>
        <taxon>Bacillales</taxon>
        <taxon>Bacillaceae</taxon>
        <taxon>Pontibacillus</taxon>
    </lineage>
</organism>
<dbReference type="PANTHER" id="PTHR30575:SF3">
    <property type="entry name" value="PEPTIDASE M20 DIMERISATION DOMAIN-CONTAINING PROTEIN"/>
    <property type="match status" value="1"/>
</dbReference>
<dbReference type="STRING" id="1385513.N780_19875"/>
<feature type="binding site" evidence="1">
    <location>
        <position position="401"/>
    </location>
    <ligand>
        <name>Mn(2+)</name>
        <dbReference type="ChEBI" id="CHEBI:29035"/>
        <label>2</label>
    </ligand>
</feature>
<dbReference type="InterPro" id="IPR036264">
    <property type="entry name" value="Bact_exopeptidase_dim_dom"/>
</dbReference>
<gene>
    <name evidence="3" type="ORF">N780_19875</name>
</gene>
<dbReference type="InterPro" id="IPR052030">
    <property type="entry name" value="Peptidase_M20/M20A_hydrolases"/>
</dbReference>
<feature type="domain" description="Peptidase M20 dimerisation" evidence="2">
    <location>
        <begin position="228"/>
        <end position="318"/>
    </location>
</feature>
<feature type="binding site" evidence="1">
    <location>
        <position position="143"/>
    </location>
    <ligand>
        <name>Mn(2+)</name>
        <dbReference type="ChEBI" id="CHEBI:29035"/>
        <label>2</label>
    </ligand>
</feature>
<dbReference type="InterPro" id="IPR002933">
    <property type="entry name" value="Peptidase_M20"/>
</dbReference>
<comment type="caution">
    <text evidence="3">The sequence shown here is derived from an EMBL/GenBank/DDBJ whole genome shotgun (WGS) entry which is preliminary data.</text>
</comment>
<dbReference type="NCBIfam" id="TIGR01891">
    <property type="entry name" value="amidohydrolases"/>
    <property type="match status" value="1"/>
</dbReference>